<comment type="similarity">
    <text evidence="2">Belongs to the beta sliding clamp family.</text>
</comment>
<keyword evidence="8" id="KW-0238">DNA-binding</keyword>
<protein>
    <submittedName>
        <fullName evidence="13">DNA polymerase III beta subunit</fullName>
        <ecNumber evidence="13">2.7.7.7</ecNumber>
    </submittedName>
</protein>
<dbReference type="GO" id="GO:0009360">
    <property type="term" value="C:DNA polymerase III complex"/>
    <property type="evidence" value="ECO:0007669"/>
    <property type="project" value="InterPro"/>
</dbReference>
<keyword evidence="5 13" id="KW-0548">Nucleotidyltransferase</keyword>
<dbReference type="PATRIC" id="fig|909613.9.peg.5192"/>
<dbReference type="Pfam" id="PF02767">
    <property type="entry name" value="DNA_pol3_beta_2"/>
    <property type="match status" value="1"/>
</dbReference>
<feature type="domain" description="DNA polymerase III beta sliding clamp N-terminal" evidence="10">
    <location>
        <begin position="17"/>
        <end position="131"/>
    </location>
</feature>
<accession>W7IRW1</accession>
<evidence type="ECO:0000259" key="12">
    <source>
        <dbReference type="Pfam" id="PF02768"/>
    </source>
</evidence>
<evidence type="ECO:0000256" key="9">
    <source>
        <dbReference type="SAM" id="MobiDB-lite"/>
    </source>
</evidence>
<dbReference type="SMART" id="SM00480">
    <property type="entry name" value="POL3Bc"/>
    <property type="match status" value="1"/>
</dbReference>
<gene>
    <name evidence="13" type="ORF">UO65_5195</name>
</gene>
<evidence type="ECO:0000256" key="3">
    <source>
        <dbReference type="ARBA" id="ARBA00022490"/>
    </source>
</evidence>
<dbReference type="InterPro" id="IPR022634">
    <property type="entry name" value="DNA_polIII_beta_N"/>
</dbReference>
<evidence type="ECO:0000256" key="4">
    <source>
        <dbReference type="ARBA" id="ARBA00022679"/>
    </source>
</evidence>
<dbReference type="SUPFAM" id="SSF55979">
    <property type="entry name" value="DNA clamp"/>
    <property type="match status" value="3"/>
</dbReference>
<comment type="caution">
    <text evidence="13">The sequence shown here is derived from an EMBL/GenBank/DDBJ whole genome shotgun (WGS) entry which is preliminary data.</text>
</comment>
<dbReference type="InterPro" id="IPR046938">
    <property type="entry name" value="DNA_clamp_sf"/>
</dbReference>
<keyword evidence="14" id="KW-1185">Reference proteome</keyword>
<evidence type="ECO:0000256" key="7">
    <source>
        <dbReference type="ARBA" id="ARBA00022932"/>
    </source>
</evidence>
<evidence type="ECO:0000313" key="14">
    <source>
        <dbReference type="Proteomes" id="UP000019277"/>
    </source>
</evidence>
<dbReference type="GO" id="GO:0005737">
    <property type="term" value="C:cytoplasm"/>
    <property type="evidence" value="ECO:0007669"/>
    <property type="project" value="UniProtKB-SubCell"/>
</dbReference>
<dbReference type="InterPro" id="IPR022637">
    <property type="entry name" value="DNA_polIII_beta_cen"/>
</dbReference>
<evidence type="ECO:0000256" key="6">
    <source>
        <dbReference type="ARBA" id="ARBA00022705"/>
    </source>
</evidence>
<evidence type="ECO:0000259" key="10">
    <source>
        <dbReference type="Pfam" id="PF00712"/>
    </source>
</evidence>
<dbReference type="CDD" id="cd00140">
    <property type="entry name" value="beta_clamp"/>
    <property type="match status" value="1"/>
</dbReference>
<evidence type="ECO:0000256" key="1">
    <source>
        <dbReference type="ARBA" id="ARBA00004496"/>
    </source>
</evidence>
<keyword evidence="6" id="KW-0235">DNA replication</keyword>
<evidence type="ECO:0000256" key="2">
    <source>
        <dbReference type="ARBA" id="ARBA00010752"/>
    </source>
</evidence>
<dbReference type="GO" id="GO:0003677">
    <property type="term" value="F:DNA binding"/>
    <property type="evidence" value="ECO:0007669"/>
    <property type="project" value="UniProtKB-KW"/>
</dbReference>
<dbReference type="AlphaFoldDB" id="W7IRW1"/>
<evidence type="ECO:0000256" key="8">
    <source>
        <dbReference type="ARBA" id="ARBA00023125"/>
    </source>
</evidence>
<feature type="domain" description="DNA polymerase III beta sliding clamp C-terminal" evidence="12">
    <location>
        <begin position="265"/>
        <end position="379"/>
    </location>
</feature>
<evidence type="ECO:0000313" key="13">
    <source>
        <dbReference type="EMBL" id="EWC59467.1"/>
    </source>
</evidence>
<comment type="subcellular location">
    <subcellularLocation>
        <location evidence="1">Cytoplasm</location>
    </subcellularLocation>
</comment>
<name>W7IRW1_9PSEU</name>
<dbReference type="PANTHER" id="PTHR30478:SF0">
    <property type="entry name" value="BETA SLIDING CLAMP"/>
    <property type="match status" value="1"/>
</dbReference>
<feature type="region of interest" description="Disordered" evidence="9">
    <location>
        <begin position="307"/>
        <end position="326"/>
    </location>
</feature>
<dbReference type="eggNOG" id="COG0592">
    <property type="taxonomic scope" value="Bacteria"/>
</dbReference>
<dbReference type="STRING" id="909613.UO65_5195"/>
<dbReference type="InterPro" id="IPR001001">
    <property type="entry name" value="DNA_polIII_beta"/>
</dbReference>
<proteinExistence type="inferred from homology"/>
<reference evidence="13 14" key="1">
    <citation type="journal article" date="2014" name="Genome Announc.">
        <title>Draft Genome Sequence of the Antitrypanosomally Active Sponge-Associated Bacterium Actinokineospora sp. Strain EG49.</title>
        <authorList>
            <person name="Harjes J."/>
            <person name="Ryu T."/>
            <person name="Abdelmohsen U.R."/>
            <person name="Moitinho-Silva L."/>
            <person name="Horn H."/>
            <person name="Ravasi T."/>
            <person name="Hentschel U."/>
        </authorList>
    </citation>
    <scope>NUCLEOTIDE SEQUENCE [LARGE SCALE GENOMIC DNA]</scope>
    <source>
        <strain evidence="13 14">EG49</strain>
    </source>
</reference>
<dbReference type="EC" id="2.7.7.7" evidence="13"/>
<feature type="compositionally biased region" description="Basic and acidic residues" evidence="9">
    <location>
        <begin position="316"/>
        <end position="326"/>
    </location>
</feature>
<dbReference type="EMBL" id="AYXG01000203">
    <property type="protein sequence ID" value="EWC59467.1"/>
    <property type="molecule type" value="Genomic_DNA"/>
</dbReference>
<dbReference type="GO" id="GO:0006271">
    <property type="term" value="P:DNA strand elongation involved in DNA replication"/>
    <property type="evidence" value="ECO:0007669"/>
    <property type="project" value="TreeGrafter"/>
</dbReference>
<feature type="domain" description="DNA polymerase III beta sliding clamp central" evidence="11">
    <location>
        <begin position="144"/>
        <end position="254"/>
    </location>
</feature>
<evidence type="ECO:0000256" key="5">
    <source>
        <dbReference type="ARBA" id="ARBA00022695"/>
    </source>
</evidence>
<sequence length="383" mass="40716">MDNFSRLSVAVATFGAMDLTVTTEHLAAAAADLVRLVPGKLLDPVLSGVVITATAEGVVLEASDRERSARVECPALVHAEGRALVPAKPLAETLRALTAPQIRLVVEGSRLAIRTEGARFALPLLDIDLHPGTPPRQDTANGTVSGTHLATALSTVAGTASRDDALPIFTGVRVQSEGGRLILRATDRYRMAIATIPWTAQSDPVDALVPATLLAEVGKQVMGEHEVTLRSAHNTFSLSWRRSTATTAVLDGTFVNEGNVVLSKVDTRVEADADALLAAVRRTSLYADTRGVVHLEVGDSHLRLRSANQQSGEAEETLKATTHDGRTSPSYQARYLVDALRPFAGGEVHLAIQPGMRATILTAVDPGEVNIKYILVPIRPPQP</sequence>
<dbReference type="Gene3D" id="3.10.150.10">
    <property type="entry name" value="DNA Polymerase III, subunit A, domain 2"/>
    <property type="match status" value="3"/>
</dbReference>
<dbReference type="Pfam" id="PF02768">
    <property type="entry name" value="DNA_pol3_beta_3"/>
    <property type="match status" value="1"/>
</dbReference>
<keyword evidence="7" id="KW-0239">DNA-directed DNA polymerase</keyword>
<dbReference type="NCBIfam" id="TIGR00663">
    <property type="entry name" value="dnan"/>
    <property type="match status" value="1"/>
</dbReference>
<evidence type="ECO:0000259" key="11">
    <source>
        <dbReference type="Pfam" id="PF02767"/>
    </source>
</evidence>
<dbReference type="Pfam" id="PF00712">
    <property type="entry name" value="DNA_pol3_beta"/>
    <property type="match status" value="1"/>
</dbReference>
<dbReference type="InterPro" id="IPR022635">
    <property type="entry name" value="DNA_polIII_beta_C"/>
</dbReference>
<keyword evidence="4 13" id="KW-0808">Transferase</keyword>
<organism evidence="13 14">
    <name type="scientific">Actinokineospora spheciospongiae</name>
    <dbReference type="NCBI Taxonomy" id="909613"/>
    <lineage>
        <taxon>Bacteria</taxon>
        <taxon>Bacillati</taxon>
        <taxon>Actinomycetota</taxon>
        <taxon>Actinomycetes</taxon>
        <taxon>Pseudonocardiales</taxon>
        <taxon>Pseudonocardiaceae</taxon>
        <taxon>Actinokineospora</taxon>
    </lineage>
</organism>
<dbReference type="GO" id="GO:0003887">
    <property type="term" value="F:DNA-directed DNA polymerase activity"/>
    <property type="evidence" value="ECO:0007669"/>
    <property type="project" value="UniProtKB-KW"/>
</dbReference>
<dbReference type="Proteomes" id="UP000019277">
    <property type="component" value="Unassembled WGS sequence"/>
</dbReference>
<dbReference type="GO" id="GO:0008408">
    <property type="term" value="F:3'-5' exonuclease activity"/>
    <property type="evidence" value="ECO:0007669"/>
    <property type="project" value="InterPro"/>
</dbReference>
<keyword evidence="3" id="KW-0963">Cytoplasm</keyword>
<dbReference type="PANTHER" id="PTHR30478">
    <property type="entry name" value="DNA POLYMERASE III SUBUNIT BETA"/>
    <property type="match status" value="1"/>
</dbReference>